<dbReference type="Proteomes" id="UP000789759">
    <property type="component" value="Unassembled WGS sequence"/>
</dbReference>
<evidence type="ECO:0000313" key="1">
    <source>
        <dbReference type="EMBL" id="CAG8736377.1"/>
    </source>
</evidence>
<name>A0A9N9NIN6_9GLOM</name>
<proteinExistence type="predicted"/>
<dbReference type="EMBL" id="CAJVQA010015291">
    <property type="protein sequence ID" value="CAG8736377.1"/>
    <property type="molecule type" value="Genomic_DNA"/>
</dbReference>
<dbReference type="AlphaFoldDB" id="A0A9N9NIN6"/>
<organism evidence="1 2">
    <name type="scientific">Cetraspora pellucida</name>
    <dbReference type="NCBI Taxonomy" id="1433469"/>
    <lineage>
        <taxon>Eukaryota</taxon>
        <taxon>Fungi</taxon>
        <taxon>Fungi incertae sedis</taxon>
        <taxon>Mucoromycota</taxon>
        <taxon>Glomeromycotina</taxon>
        <taxon>Glomeromycetes</taxon>
        <taxon>Diversisporales</taxon>
        <taxon>Gigasporaceae</taxon>
        <taxon>Cetraspora</taxon>
    </lineage>
</organism>
<keyword evidence="2" id="KW-1185">Reference proteome</keyword>
<accession>A0A9N9NIN6</accession>
<comment type="caution">
    <text evidence="1">The sequence shown here is derived from an EMBL/GenBank/DDBJ whole genome shotgun (WGS) entry which is preliminary data.</text>
</comment>
<protein>
    <submittedName>
        <fullName evidence="1">10127_t:CDS:1</fullName>
    </submittedName>
</protein>
<feature type="non-terminal residue" evidence="1">
    <location>
        <position position="1"/>
    </location>
</feature>
<sequence length="483" mass="56162">LHHQSMSNKRVHEYFKRTAKNWNIVDFLNESIEEPFKRKIDSYLKSLQTIMNSEQDKSRPDCTKAKEWEEKHDSNKWVLTTGTVVEDALYGFGLRCKYEHLAYSFILDPDDDTYLKENGFTESELREIRQFQVKETPLMPLDLIKYLNSFNLKTTSEIRKQIFSPDQMDQDFNRLDTKFALPFHRLQEYELNTLTTDHLELWILVHVWSFTDKVFNDIEEVKVVRGESCSLSSSARKNRERTVPGIADMKRKALGRRGDMIIRKITAEFGCAEAGRQFEGENGTKLLHERGLKMPKMLKDMFKHLCGTFNHDDHNPPIGNDWFPSCWAYDEFGKTLPLISLAWKAKKIVENMISLIEQTNEIDESSEEDQLRRLQDVYDITPLPSRKRKKIDLPTCLDTPSKSSKKVKEIPLGMYMFISLYFVLDLLGPPPPFNLLSSIVPCPDLQCEGENKVTAKFCSDCGKPINGMNTIYPKTQETREELI</sequence>
<reference evidence="1" key="1">
    <citation type="submission" date="2021-06" db="EMBL/GenBank/DDBJ databases">
        <authorList>
            <person name="Kallberg Y."/>
            <person name="Tangrot J."/>
            <person name="Rosling A."/>
        </authorList>
    </citation>
    <scope>NUCLEOTIDE SEQUENCE</scope>
    <source>
        <strain evidence="1">FL966</strain>
    </source>
</reference>
<dbReference type="OrthoDB" id="5340906at2759"/>
<evidence type="ECO:0000313" key="2">
    <source>
        <dbReference type="Proteomes" id="UP000789759"/>
    </source>
</evidence>
<gene>
    <name evidence="1" type="ORF">CPELLU_LOCUS13831</name>
</gene>